<evidence type="ECO:0000313" key="3">
    <source>
        <dbReference type="EMBL" id="KAH9310993.1"/>
    </source>
</evidence>
<evidence type="ECO:0000313" key="4">
    <source>
        <dbReference type="Proteomes" id="UP000824469"/>
    </source>
</evidence>
<dbReference type="EMBL" id="JAHRHJ020000006">
    <property type="protein sequence ID" value="KAH9310992.1"/>
    <property type="molecule type" value="Genomic_DNA"/>
</dbReference>
<keyword evidence="4" id="KW-1185">Reference proteome</keyword>
<gene>
    <name evidence="2" type="ORF">KI387_026027</name>
    <name evidence="3" type="ORF">KI387_026028</name>
</gene>
<dbReference type="Proteomes" id="UP000824469">
    <property type="component" value="Unassembled WGS sequence"/>
</dbReference>
<evidence type="ECO:0000313" key="2">
    <source>
        <dbReference type="EMBL" id="KAH9310992.1"/>
    </source>
</evidence>
<evidence type="ECO:0000256" key="1">
    <source>
        <dbReference type="SAM" id="MobiDB-lite"/>
    </source>
</evidence>
<comment type="caution">
    <text evidence="2">The sequence shown here is derived from an EMBL/GenBank/DDBJ whole genome shotgun (WGS) entry which is preliminary data.</text>
</comment>
<feature type="compositionally biased region" description="Basic and acidic residues" evidence="1">
    <location>
        <begin position="49"/>
        <end position="68"/>
    </location>
</feature>
<dbReference type="AlphaFoldDB" id="A0AA38FUX8"/>
<sequence length="68" mass="7824">MRGMRGTRKCGSPEGRVFRLGEPGQKYARNAWDAKVWIARRKSFSSGRARTEVREGHMGRESADRQKE</sequence>
<dbReference type="EMBL" id="JAHRHJ020000006">
    <property type="protein sequence ID" value="KAH9310993.1"/>
    <property type="molecule type" value="Genomic_DNA"/>
</dbReference>
<proteinExistence type="predicted"/>
<organism evidence="2 4">
    <name type="scientific">Taxus chinensis</name>
    <name type="common">Chinese yew</name>
    <name type="synonym">Taxus wallichiana var. chinensis</name>
    <dbReference type="NCBI Taxonomy" id="29808"/>
    <lineage>
        <taxon>Eukaryota</taxon>
        <taxon>Viridiplantae</taxon>
        <taxon>Streptophyta</taxon>
        <taxon>Embryophyta</taxon>
        <taxon>Tracheophyta</taxon>
        <taxon>Spermatophyta</taxon>
        <taxon>Pinopsida</taxon>
        <taxon>Pinidae</taxon>
        <taxon>Conifers II</taxon>
        <taxon>Cupressales</taxon>
        <taxon>Taxaceae</taxon>
        <taxon>Taxus</taxon>
    </lineage>
</organism>
<reference evidence="2 4" key="1">
    <citation type="journal article" date="2021" name="Nat. Plants">
        <title>The Taxus genome provides insights into paclitaxel biosynthesis.</title>
        <authorList>
            <person name="Xiong X."/>
            <person name="Gou J."/>
            <person name="Liao Q."/>
            <person name="Li Y."/>
            <person name="Zhou Q."/>
            <person name="Bi G."/>
            <person name="Li C."/>
            <person name="Du R."/>
            <person name="Wang X."/>
            <person name="Sun T."/>
            <person name="Guo L."/>
            <person name="Liang H."/>
            <person name="Lu P."/>
            <person name="Wu Y."/>
            <person name="Zhang Z."/>
            <person name="Ro D.K."/>
            <person name="Shang Y."/>
            <person name="Huang S."/>
            <person name="Yan J."/>
        </authorList>
    </citation>
    <scope>NUCLEOTIDE SEQUENCE [LARGE SCALE GENOMIC DNA]</scope>
    <source>
        <strain evidence="2">Ta-2019</strain>
    </source>
</reference>
<name>A0AA38FUX8_TAXCH</name>
<accession>A0AA38FUX8</accession>
<feature type="region of interest" description="Disordered" evidence="1">
    <location>
        <begin position="44"/>
        <end position="68"/>
    </location>
</feature>
<protein>
    <submittedName>
        <fullName evidence="2">Uncharacterized protein</fullName>
    </submittedName>
</protein>